<evidence type="ECO:0000256" key="1">
    <source>
        <dbReference type="SAM" id="Phobius"/>
    </source>
</evidence>
<keyword evidence="1" id="KW-0812">Transmembrane</keyword>
<reference evidence="2" key="2">
    <citation type="submission" date="2019-02" db="EMBL/GenBank/DDBJ databases">
        <authorList>
            <person name="Odamaki T."/>
        </authorList>
    </citation>
    <scope>NUCLEOTIDE SEQUENCE</scope>
    <source>
        <strain evidence="2">MCC10002</strain>
        <strain evidence="3">MCC10118</strain>
    </source>
</reference>
<feature type="transmembrane region" description="Helical" evidence="1">
    <location>
        <begin position="6"/>
        <end position="29"/>
    </location>
</feature>
<name>A0A4V6N7C6_BIFLL</name>
<evidence type="ECO:0000313" key="2">
    <source>
        <dbReference type="EMBL" id="TCD72677.1"/>
    </source>
</evidence>
<organism evidence="2 5">
    <name type="scientific">Bifidobacterium longum subsp. longum</name>
    <dbReference type="NCBI Taxonomy" id="1679"/>
    <lineage>
        <taxon>Bacteria</taxon>
        <taxon>Bacillati</taxon>
        <taxon>Actinomycetota</taxon>
        <taxon>Actinomycetes</taxon>
        <taxon>Bifidobacteriales</taxon>
        <taxon>Bifidobacteriaceae</taxon>
        <taxon>Bifidobacterium</taxon>
    </lineage>
</organism>
<accession>A0A4V6N7C6</accession>
<sequence>MFTTFSLAVILDCTVRIVLGTALGALIGLERQLRARSARRALGCGAHHHVRLTPAGGNATAQQAEKRDATSSRIPLCHYRAVA</sequence>
<evidence type="ECO:0000313" key="3">
    <source>
        <dbReference type="EMBL" id="TCF68759.1"/>
    </source>
</evidence>
<dbReference type="RefSeq" id="WP_171022650.1">
    <property type="nucleotide sequence ID" value="NZ_BNGY01000007.1"/>
</dbReference>
<dbReference type="Proteomes" id="UP000293701">
    <property type="component" value="Unassembled WGS sequence"/>
</dbReference>
<keyword evidence="1" id="KW-1133">Transmembrane helix</keyword>
<protein>
    <submittedName>
        <fullName evidence="2">Mg transport protein</fullName>
    </submittedName>
</protein>
<dbReference type="Proteomes" id="UP000293137">
    <property type="component" value="Unassembled WGS sequence"/>
</dbReference>
<keyword evidence="1" id="KW-0472">Membrane</keyword>
<dbReference type="EMBL" id="SHPM01000033">
    <property type="protein sequence ID" value="TCD72677.1"/>
    <property type="molecule type" value="Genomic_DNA"/>
</dbReference>
<dbReference type="EMBL" id="SHTH01000015">
    <property type="protein sequence ID" value="TCF68759.1"/>
    <property type="molecule type" value="Genomic_DNA"/>
</dbReference>
<proteinExistence type="predicted"/>
<gene>
    <name evidence="2" type="ORF">MCC10002_1824</name>
    <name evidence="3" type="ORF">MCC10118_1511</name>
</gene>
<comment type="caution">
    <text evidence="2">The sequence shown here is derived from an EMBL/GenBank/DDBJ whole genome shotgun (WGS) entry which is preliminary data.</text>
</comment>
<evidence type="ECO:0000313" key="4">
    <source>
        <dbReference type="Proteomes" id="UP000293137"/>
    </source>
</evidence>
<dbReference type="AlphaFoldDB" id="A0A4V6N7C6"/>
<evidence type="ECO:0000313" key="5">
    <source>
        <dbReference type="Proteomes" id="UP000293701"/>
    </source>
</evidence>
<reference evidence="4 5" key="1">
    <citation type="journal article" date="2018" name="Sci. Rep.">
        <title>Genomic diversity and distribution of Bifidobacterium longum subsp. longum across the human lifespan.</title>
        <authorList>
            <person name="Odamaki T."/>
            <person name="Bottacini F."/>
            <person name="Kato K."/>
            <person name="Mitsuyama E."/>
            <person name="Yoshida K."/>
            <person name="Horigome A."/>
            <person name="Xiao J.Z."/>
            <person name="van Sinderen D."/>
        </authorList>
    </citation>
    <scope>NUCLEOTIDE SEQUENCE [LARGE SCALE GENOMIC DNA]</scope>
    <source>
        <strain evidence="2 5">MCC10002</strain>
        <strain evidence="3 4">MCC10118</strain>
    </source>
</reference>